<protein>
    <recommendedName>
        <fullName evidence="2">Aminoglycoside phosphotransferase domain-containing protein</fullName>
    </recommendedName>
</protein>
<accession>A0A2N5HLF4</accession>
<dbReference type="Gene3D" id="3.90.1200.10">
    <property type="match status" value="1"/>
</dbReference>
<proteinExistence type="inferred from homology"/>
<dbReference type="EMBL" id="PGVE01000035">
    <property type="protein sequence ID" value="PLS06362.1"/>
    <property type="molecule type" value="Genomic_DNA"/>
</dbReference>
<dbReference type="AlphaFoldDB" id="A0A2N5HLF4"/>
<name>A0A2N5HLF4_9BACI</name>
<dbReference type="Proteomes" id="UP000234950">
    <property type="component" value="Unassembled WGS sequence"/>
</dbReference>
<comment type="similarity">
    <text evidence="1">Belongs to the pseudomonas-type ThrB family.</text>
</comment>
<dbReference type="GO" id="GO:0004413">
    <property type="term" value="F:homoserine kinase activity"/>
    <property type="evidence" value="ECO:0007669"/>
    <property type="project" value="TreeGrafter"/>
</dbReference>
<dbReference type="Gene3D" id="3.30.200.20">
    <property type="entry name" value="Phosphorylase Kinase, domain 1"/>
    <property type="match status" value="1"/>
</dbReference>
<gene>
    <name evidence="3" type="ORF">CVD27_07390</name>
</gene>
<organism evidence="3 4">
    <name type="scientific">Neobacillus cucumis</name>
    <dbReference type="NCBI Taxonomy" id="1740721"/>
    <lineage>
        <taxon>Bacteria</taxon>
        <taxon>Bacillati</taxon>
        <taxon>Bacillota</taxon>
        <taxon>Bacilli</taxon>
        <taxon>Bacillales</taxon>
        <taxon>Bacillaceae</taxon>
        <taxon>Neobacillus</taxon>
    </lineage>
</organism>
<dbReference type="OrthoDB" id="4030632at2"/>
<dbReference type="InterPro" id="IPR011009">
    <property type="entry name" value="Kinase-like_dom_sf"/>
</dbReference>
<feature type="domain" description="Aminoglycoside phosphotransferase" evidence="2">
    <location>
        <begin position="31"/>
        <end position="236"/>
    </location>
</feature>
<evidence type="ECO:0000259" key="2">
    <source>
        <dbReference type="Pfam" id="PF01636"/>
    </source>
</evidence>
<dbReference type="InterPro" id="IPR002575">
    <property type="entry name" value="Aminoglycoside_PTrfase"/>
</dbReference>
<dbReference type="PANTHER" id="PTHR21064:SF6">
    <property type="entry name" value="AMINOGLYCOSIDE PHOSPHOTRANSFERASE DOMAIN-CONTAINING PROTEIN"/>
    <property type="match status" value="1"/>
</dbReference>
<dbReference type="Pfam" id="PF01636">
    <property type="entry name" value="APH"/>
    <property type="match status" value="1"/>
</dbReference>
<dbReference type="InterPro" id="IPR050249">
    <property type="entry name" value="Pseudomonas-type_ThrB"/>
</dbReference>
<dbReference type="SUPFAM" id="SSF56112">
    <property type="entry name" value="Protein kinase-like (PK-like)"/>
    <property type="match status" value="1"/>
</dbReference>
<dbReference type="PANTHER" id="PTHR21064">
    <property type="entry name" value="AMINOGLYCOSIDE PHOSPHOTRANSFERASE DOMAIN-CONTAINING PROTEIN-RELATED"/>
    <property type="match status" value="1"/>
</dbReference>
<evidence type="ECO:0000256" key="1">
    <source>
        <dbReference type="ARBA" id="ARBA00038240"/>
    </source>
</evidence>
<evidence type="ECO:0000313" key="4">
    <source>
        <dbReference type="Proteomes" id="UP000234950"/>
    </source>
</evidence>
<dbReference type="GO" id="GO:0009088">
    <property type="term" value="P:threonine biosynthetic process"/>
    <property type="evidence" value="ECO:0007669"/>
    <property type="project" value="TreeGrafter"/>
</dbReference>
<comment type="caution">
    <text evidence="3">The sequence shown here is derived from an EMBL/GenBank/DDBJ whole genome shotgun (WGS) entry which is preliminary data.</text>
</comment>
<keyword evidence="4" id="KW-1185">Reference proteome</keyword>
<sequence length="330" mass="39271">MEKYIDVLFTRDILDEILIRFQLEKTVQKLGDFENFVFEVYREGTPLVLRITHNSHRKKEEIEAELHWLDFLYKNGVNCPEIIPKLNGELIQTEPAADGTSFYACLFSKVKGEPVKINSHKFNKDLFYAWGREIGKMHLVTKQYQPEKGASLRSLWFEEELLRVEEYFPDEPEIIENTHQLIAELHRLPQNVDNFGLIHSDIHSGNFFYDGNEIHVFDFDDSNYHWFVSDIAIPLYYSIFSCYTNANEDEKTEFAHFFLSHFTRGYEVHHPLPEKWQDQLSLFLRLRDITLYSVFHKKIAPEDRNDRLNQILREIKKRIIQREAIVLIKP</sequence>
<evidence type="ECO:0000313" key="3">
    <source>
        <dbReference type="EMBL" id="PLS06362.1"/>
    </source>
</evidence>
<dbReference type="RefSeq" id="WP_101647257.1">
    <property type="nucleotide sequence ID" value="NZ_PGVE01000035.1"/>
</dbReference>
<reference evidence="3 4" key="1">
    <citation type="submission" date="2017-11" db="EMBL/GenBank/DDBJ databases">
        <title>Comparitive Functional Genomics of Dry Heat Resistant strains isolated from the Viking Spacecraft.</title>
        <authorList>
            <person name="Seuylemezian A."/>
            <person name="Cooper K."/>
            <person name="Vaishampayan P."/>
        </authorList>
    </citation>
    <scope>NUCLEOTIDE SEQUENCE [LARGE SCALE GENOMIC DNA]</scope>
    <source>
        <strain evidence="3 4">V32-6</strain>
    </source>
</reference>